<comment type="caution">
    <text evidence="2">The sequence shown here is derived from an EMBL/GenBank/DDBJ whole genome shotgun (WGS) entry which is preliminary data.</text>
</comment>
<feature type="transmembrane region" description="Helical" evidence="1">
    <location>
        <begin position="55"/>
        <end position="75"/>
    </location>
</feature>
<dbReference type="EMBL" id="JARWAL010000008">
    <property type="protein sequence ID" value="MDR5893174.1"/>
    <property type="molecule type" value="Genomic_DNA"/>
</dbReference>
<proteinExistence type="predicted"/>
<dbReference type="Proteomes" id="UP001252270">
    <property type="component" value="Unassembled WGS sequence"/>
</dbReference>
<evidence type="ECO:0000256" key="1">
    <source>
        <dbReference type="SAM" id="Phobius"/>
    </source>
</evidence>
<reference evidence="2 3" key="1">
    <citation type="submission" date="2023-04" db="EMBL/GenBank/DDBJ databases">
        <title>A long-awaited taxogenomic arrangement of the family Halomonadaceae.</title>
        <authorList>
            <person name="De La Haba R."/>
            <person name="Chuvochina M."/>
            <person name="Wittouck S."/>
            <person name="Arahal D.R."/>
            <person name="Sanchez-Porro C."/>
            <person name="Hugenholtz P."/>
            <person name="Ventosa A."/>
        </authorList>
    </citation>
    <scope>NUCLEOTIDE SEQUENCE [LARGE SCALE GENOMIC DNA]</scope>
    <source>
        <strain evidence="2 3">DSM 17332</strain>
    </source>
</reference>
<dbReference type="RefSeq" id="WP_309636823.1">
    <property type="nucleotide sequence ID" value="NZ_JARWAL010000008.1"/>
</dbReference>
<gene>
    <name evidence="2" type="ORF">QC820_10145</name>
</gene>
<evidence type="ECO:0008006" key="4">
    <source>
        <dbReference type="Google" id="ProtNLM"/>
    </source>
</evidence>
<organism evidence="2 3">
    <name type="scientific">Halomonas mongoliensis</name>
    <dbReference type="NCBI Taxonomy" id="321265"/>
    <lineage>
        <taxon>Bacteria</taxon>
        <taxon>Pseudomonadati</taxon>
        <taxon>Pseudomonadota</taxon>
        <taxon>Gammaproteobacteria</taxon>
        <taxon>Oceanospirillales</taxon>
        <taxon>Halomonadaceae</taxon>
        <taxon>Halomonas</taxon>
    </lineage>
</organism>
<name>A0ABU1GMB2_9GAMM</name>
<accession>A0ABU1GMB2</accession>
<evidence type="ECO:0000313" key="3">
    <source>
        <dbReference type="Proteomes" id="UP001252270"/>
    </source>
</evidence>
<evidence type="ECO:0000313" key="2">
    <source>
        <dbReference type="EMBL" id="MDR5893174.1"/>
    </source>
</evidence>
<keyword evidence="1" id="KW-0472">Membrane</keyword>
<protein>
    <recommendedName>
        <fullName evidence="4">PDZ domain-containing protein</fullName>
    </recommendedName>
</protein>
<keyword evidence="1" id="KW-1133">Transmembrane helix</keyword>
<keyword evidence="3" id="KW-1185">Reference proteome</keyword>
<sequence>MTSKLPDKARYEGWVTVTWILAGLTGVASLILVGTHGTVEIPRPGGFGTTSDVNVIIWAIAIGQTLGALLVAALFSMVNSIYQNSCDLLSNSAPAPTVEGSGKKIEGSEKKPISKGLTAEGGLLVKQVRTASQLDGVLRPGYKLLRVNGEQPDDELSAAKLVVNGENDIEYMTTGGEVVRRLVPMRRGPLHITFQSAP</sequence>
<feature type="transmembrane region" description="Helical" evidence="1">
    <location>
        <begin position="12"/>
        <end position="35"/>
    </location>
</feature>
<keyword evidence="1" id="KW-0812">Transmembrane</keyword>